<dbReference type="SMR" id="A0A078FKJ9"/>
<keyword evidence="5" id="KW-0560">Oxidoreductase</keyword>
<dbReference type="Pfam" id="PF13561">
    <property type="entry name" value="adh_short_C2"/>
    <property type="match status" value="1"/>
</dbReference>
<reference evidence="7 8" key="1">
    <citation type="journal article" date="2014" name="Science">
        <title>Plant genetics. Early allopolyploid evolution in the post-Neolithic Brassica napus oilseed genome.</title>
        <authorList>
            <person name="Chalhoub B."/>
            <person name="Denoeud F."/>
            <person name="Liu S."/>
            <person name="Parkin I.A."/>
            <person name="Tang H."/>
            <person name="Wang X."/>
            <person name="Chiquet J."/>
            <person name="Belcram H."/>
            <person name="Tong C."/>
            <person name="Samans B."/>
            <person name="Correa M."/>
            <person name="Da Silva C."/>
            <person name="Just J."/>
            <person name="Falentin C."/>
            <person name="Koh C.S."/>
            <person name="Le Clainche I."/>
            <person name="Bernard M."/>
            <person name="Bento P."/>
            <person name="Noel B."/>
            <person name="Labadie K."/>
            <person name="Alberti A."/>
            <person name="Charles M."/>
            <person name="Arnaud D."/>
            <person name="Guo H."/>
            <person name="Daviaud C."/>
            <person name="Alamery S."/>
            <person name="Jabbari K."/>
            <person name="Zhao M."/>
            <person name="Edger P.P."/>
            <person name="Chelaifa H."/>
            <person name="Tack D."/>
            <person name="Lassalle G."/>
            <person name="Mestiri I."/>
            <person name="Schnel N."/>
            <person name="Le Paslier M.C."/>
            <person name="Fan G."/>
            <person name="Renault V."/>
            <person name="Bayer P.E."/>
            <person name="Golicz A.A."/>
            <person name="Manoli S."/>
            <person name="Lee T.H."/>
            <person name="Thi V.H."/>
            <person name="Chalabi S."/>
            <person name="Hu Q."/>
            <person name="Fan C."/>
            <person name="Tollenaere R."/>
            <person name="Lu Y."/>
            <person name="Battail C."/>
            <person name="Shen J."/>
            <person name="Sidebottom C.H."/>
            <person name="Wang X."/>
            <person name="Canaguier A."/>
            <person name="Chauveau A."/>
            <person name="Berard A."/>
            <person name="Deniot G."/>
            <person name="Guan M."/>
            <person name="Liu Z."/>
            <person name="Sun F."/>
            <person name="Lim Y.P."/>
            <person name="Lyons E."/>
            <person name="Town C.D."/>
            <person name="Bancroft I."/>
            <person name="Wang X."/>
            <person name="Meng J."/>
            <person name="Ma J."/>
            <person name="Pires J.C."/>
            <person name="King G.J."/>
            <person name="Brunel D."/>
            <person name="Delourme R."/>
            <person name="Renard M."/>
            <person name="Aury J.M."/>
            <person name="Adams K.L."/>
            <person name="Batley J."/>
            <person name="Snowdon R.J."/>
            <person name="Tost J."/>
            <person name="Edwards D."/>
            <person name="Zhou Y."/>
            <person name="Hua W."/>
            <person name="Sharpe A.G."/>
            <person name="Paterson A.H."/>
            <person name="Guan C."/>
            <person name="Wincker P."/>
        </authorList>
    </citation>
    <scope>NUCLEOTIDE SEQUENCE [LARGE SCALE GENOMIC DNA]</scope>
    <source>
        <strain evidence="8">cv. Darmor-bzh</strain>
    </source>
</reference>
<accession>A0A078FKJ9</accession>
<evidence type="ECO:0000256" key="3">
    <source>
        <dbReference type="ARBA" id="ARBA00022528"/>
    </source>
</evidence>
<dbReference type="Proteomes" id="UP001295469">
    <property type="component" value="Chromosome A06"/>
</dbReference>
<dbReference type="Gramene" id="CDY13656">
    <property type="protein sequence ID" value="CDY13656"/>
    <property type="gene ID" value="GSBRNA2T00078077001"/>
</dbReference>
<dbReference type="GO" id="GO:0016491">
    <property type="term" value="F:oxidoreductase activity"/>
    <property type="evidence" value="ECO:0007669"/>
    <property type="project" value="UniProtKB-KW"/>
</dbReference>
<dbReference type="PRINTS" id="PR00081">
    <property type="entry name" value="GDHRDH"/>
</dbReference>
<comment type="similarity">
    <text evidence="2">Belongs to the short-chain dehydrogenases/reductases (SDR) family.</text>
</comment>
<dbReference type="Gene3D" id="3.40.50.720">
    <property type="entry name" value="NAD(P)-binding Rossmann-like Domain"/>
    <property type="match status" value="1"/>
</dbReference>
<reference evidence="7" key="2">
    <citation type="submission" date="2014-06" db="EMBL/GenBank/DDBJ databases">
        <authorList>
            <person name="Genoscope - CEA"/>
        </authorList>
    </citation>
    <scope>NUCLEOTIDE SEQUENCE</scope>
</reference>
<name>A0A078FKJ9_BRANA</name>
<dbReference type="FunFam" id="3.40.50.720:FF:000084">
    <property type="entry name" value="Short-chain dehydrogenase reductase"/>
    <property type="match status" value="1"/>
</dbReference>
<dbReference type="PANTHER" id="PTHR43180">
    <property type="entry name" value="3-OXOACYL-(ACYL-CARRIER-PROTEIN) REDUCTASE (AFU_ORTHOLOGUE AFUA_6G11210)"/>
    <property type="match status" value="1"/>
</dbReference>
<reference evidence="6" key="3">
    <citation type="submission" date="2021-01" db="EMBL/GenBank/DDBJ databases">
        <authorList>
            <consortium name="Genoscope - CEA"/>
            <person name="William W."/>
        </authorList>
    </citation>
    <scope>NUCLEOTIDE SEQUENCE</scope>
</reference>
<dbReference type="PANTHER" id="PTHR43180:SF76">
    <property type="entry name" value="3-OXOACYL-[ACYL-CARRIER-PROTEIN] REDUCTASE"/>
    <property type="match status" value="1"/>
</dbReference>
<keyword evidence="8" id="KW-1185">Reference proteome</keyword>
<organism evidence="7 8">
    <name type="scientific">Brassica napus</name>
    <name type="common">Rape</name>
    <dbReference type="NCBI Taxonomy" id="3708"/>
    <lineage>
        <taxon>Eukaryota</taxon>
        <taxon>Viridiplantae</taxon>
        <taxon>Streptophyta</taxon>
        <taxon>Embryophyta</taxon>
        <taxon>Tracheophyta</taxon>
        <taxon>Spermatophyta</taxon>
        <taxon>Magnoliopsida</taxon>
        <taxon>eudicotyledons</taxon>
        <taxon>Gunneridae</taxon>
        <taxon>Pentapetalae</taxon>
        <taxon>rosids</taxon>
        <taxon>malvids</taxon>
        <taxon>Brassicales</taxon>
        <taxon>Brassicaceae</taxon>
        <taxon>Brassiceae</taxon>
        <taxon>Brassica</taxon>
    </lineage>
</organism>
<evidence type="ECO:0000256" key="2">
    <source>
        <dbReference type="ARBA" id="ARBA00006484"/>
    </source>
</evidence>
<dbReference type="PRINTS" id="PR00080">
    <property type="entry name" value="SDRFAMILY"/>
</dbReference>
<dbReference type="EMBL" id="LK032037">
    <property type="protein sequence ID" value="CDY13656.1"/>
    <property type="molecule type" value="Genomic_DNA"/>
</dbReference>
<evidence type="ECO:0000256" key="1">
    <source>
        <dbReference type="ARBA" id="ARBA00004229"/>
    </source>
</evidence>
<evidence type="ECO:0000313" key="8">
    <source>
        <dbReference type="Proteomes" id="UP000028999"/>
    </source>
</evidence>
<dbReference type="AlphaFoldDB" id="A0A078FKJ9"/>
<evidence type="ECO:0000256" key="5">
    <source>
        <dbReference type="ARBA" id="ARBA00023002"/>
    </source>
</evidence>
<keyword evidence="3" id="KW-0150">Chloroplast</keyword>
<sequence length="346" mass="37150">MKCDLGRYSLNFSQPFLSLFPMIKSLSLLYPKFSYSYSHISVSIFFSVSSLRRNFKLIVENGSNSKPVISTLLYSTSSSRRLEGKVAVITGGASGLGKATAEEFVNHGAQAIIVDIDEEAGRMVTTELGSAAHFIKCDVTEEEQVARAFETVMARHGKLDVLLNSAGISCSISPPSIADLDMDIYDQVMRLNVRGTVLGIKHAARAMIPAGSGSILCLSSISGLMGGLGPYAYSMSKFTIPGVVKTVAGELCKHGLRINCISPASIPTPLTLRMFREALAGHNIPEEHLMAIVNATGDLKGEKCEERDVAKAALYLASDDAKFVTGHNLVVDGGFTCFKSLNLPFP</sequence>
<keyword evidence="4" id="KW-0934">Plastid</keyword>
<dbReference type="InterPro" id="IPR002347">
    <property type="entry name" value="SDR_fam"/>
</dbReference>
<dbReference type="STRING" id="3708.A0A078FKJ9"/>
<gene>
    <name evidence="7" type="primary">BnaA06g32670D</name>
    <name evidence="6" type="ORF">DARMORV10_A06P41750.1</name>
    <name evidence="7" type="ORF">GSBRNA2T00078077001</name>
</gene>
<dbReference type="GO" id="GO:0009507">
    <property type="term" value="C:chloroplast"/>
    <property type="evidence" value="ECO:0007669"/>
    <property type="project" value="UniProtKB-SubCell"/>
</dbReference>
<dbReference type="InterPro" id="IPR036291">
    <property type="entry name" value="NAD(P)-bd_dom_sf"/>
</dbReference>
<dbReference type="SUPFAM" id="SSF51735">
    <property type="entry name" value="NAD(P)-binding Rossmann-fold domains"/>
    <property type="match status" value="1"/>
</dbReference>
<evidence type="ECO:0000313" key="6">
    <source>
        <dbReference type="EMBL" id="CAF2090249.1"/>
    </source>
</evidence>
<proteinExistence type="inferred from homology"/>
<evidence type="ECO:0000313" key="7">
    <source>
        <dbReference type="EMBL" id="CDY13656.1"/>
    </source>
</evidence>
<dbReference type="Proteomes" id="UP000028999">
    <property type="component" value="Unassembled WGS sequence"/>
</dbReference>
<dbReference type="OMA" id="PMKHRER"/>
<dbReference type="EMBL" id="HG994360">
    <property type="protein sequence ID" value="CAF2090249.1"/>
    <property type="molecule type" value="Genomic_DNA"/>
</dbReference>
<dbReference type="PaxDb" id="3708-A0A078FKJ9"/>
<evidence type="ECO:0000256" key="4">
    <source>
        <dbReference type="ARBA" id="ARBA00022640"/>
    </source>
</evidence>
<protein>
    <submittedName>
        <fullName evidence="6">(rape) hypothetical protein</fullName>
    </submittedName>
    <submittedName>
        <fullName evidence="7">BnaA06g32670D protein</fullName>
    </submittedName>
</protein>
<comment type="subcellular location">
    <subcellularLocation>
        <location evidence="1">Plastid</location>
        <location evidence="1">Chloroplast</location>
    </subcellularLocation>
</comment>